<dbReference type="GO" id="GO:0009379">
    <property type="term" value="C:Holliday junction helicase complex"/>
    <property type="evidence" value="ECO:0007669"/>
    <property type="project" value="InterPro"/>
</dbReference>
<evidence type="ECO:0000256" key="6">
    <source>
        <dbReference type="HAMAP-Rule" id="MF_00031"/>
    </source>
</evidence>
<dbReference type="NCBIfam" id="TIGR00084">
    <property type="entry name" value="ruvA"/>
    <property type="match status" value="1"/>
</dbReference>
<dbReference type="Proteomes" id="UP000244905">
    <property type="component" value="Unassembled WGS sequence"/>
</dbReference>
<evidence type="ECO:0000256" key="3">
    <source>
        <dbReference type="ARBA" id="ARBA00023125"/>
    </source>
</evidence>
<feature type="domain" description="Helix-hairpin-helix DNA-binding motif class 1" evidence="7">
    <location>
        <begin position="73"/>
        <end position="92"/>
    </location>
</feature>
<dbReference type="GO" id="GO:0009378">
    <property type="term" value="F:four-way junction helicase activity"/>
    <property type="evidence" value="ECO:0007669"/>
    <property type="project" value="InterPro"/>
</dbReference>
<comment type="subcellular location">
    <subcellularLocation>
        <location evidence="6">Cytoplasm</location>
    </subcellularLocation>
</comment>
<evidence type="ECO:0000256" key="1">
    <source>
        <dbReference type="ARBA" id="ARBA00022490"/>
    </source>
</evidence>
<dbReference type="InterPro" id="IPR011114">
    <property type="entry name" value="RuvA_C"/>
</dbReference>
<dbReference type="GO" id="GO:0005524">
    <property type="term" value="F:ATP binding"/>
    <property type="evidence" value="ECO:0007669"/>
    <property type="project" value="InterPro"/>
</dbReference>
<comment type="caution">
    <text evidence="6">Lacks conserved residue(s) required for the propagation of feature annotation.</text>
</comment>
<comment type="domain">
    <text evidence="6">Has three domains with a flexible linker between the domains II and III and assumes an 'L' shape. Domain III is highly mobile and contacts RuvB.</text>
</comment>
<dbReference type="GO" id="GO:0048476">
    <property type="term" value="C:Holliday junction resolvase complex"/>
    <property type="evidence" value="ECO:0007669"/>
    <property type="project" value="UniProtKB-UniRule"/>
</dbReference>
<keyword evidence="3 6" id="KW-0238">DNA-binding</keyword>
<dbReference type="SMART" id="SM00278">
    <property type="entry name" value="HhH1"/>
    <property type="match status" value="2"/>
</dbReference>
<dbReference type="RefSeq" id="WP_107032625.1">
    <property type="nucleotide sequence ID" value="NZ_CAJSYL010000040.1"/>
</dbReference>
<organism evidence="8 9">
    <name type="scientific">Duncaniella muris</name>
    <dbReference type="NCBI Taxonomy" id="2094150"/>
    <lineage>
        <taxon>Bacteria</taxon>
        <taxon>Pseudomonadati</taxon>
        <taxon>Bacteroidota</taxon>
        <taxon>Bacteroidia</taxon>
        <taxon>Bacteroidales</taxon>
        <taxon>Muribaculaceae</taxon>
        <taxon>Duncaniella</taxon>
    </lineage>
</organism>
<dbReference type="Pfam" id="PF07499">
    <property type="entry name" value="RuvA_C"/>
    <property type="match status" value="1"/>
</dbReference>
<name>A0A2V1IPR1_9BACT</name>
<accession>A0A2V1IPR1</accession>
<keyword evidence="9" id="KW-1185">Reference proteome</keyword>
<dbReference type="SUPFAM" id="SSF47781">
    <property type="entry name" value="RuvA domain 2-like"/>
    <property type="match status" value="1"/>
</dbReference>
<dbReference type="SUPFAM" id="SSF50249">
    <property type="entry name" value="Nucleic acid-binding proteins"/>
    <property type="match status" value="1"/>
</dbReference>
<dbReference type="GeneID" id="82526492"/>
<reference evidence="9" key="1">
    <citation type="submission" date="2018-02" db="EMBL/GenBank/DDBJ databases">
        <authorList>
            <person name="Clavel T."/>
            <person name="Strowig T."/>
        </authorList>
    </citation>
    <scope>NUCLEOTIDE SEQUENCE [LARGE SCALE GENOMIC DNA]</scope>
    <source>
        <strain evidence="9">DSM 103720</strain>
    </source>
</reference>
<protein>
    <recommendedName>
        <fullName evidence="6">Holliday junction branch migration complex subunit RuvA</fullName>
    </recommendedName>
</protein>
<evidence type="ECO:0000256" key="4">
    <source>
        <dbReference type="ARBA" id="ARBA00023172"/>
    </source>
</evidence>
<comment type="function">
    <text evidence="6">The RuvA-RuvB-RuvC complex processes Holliday junction (HJ) DNA during genetic recombination and DNA repair, while the RuvA-RuvB complex plays an important role in the rescue of blocked DNA replication forks via replication fork reversal (RFR). RuvA specifically binds to HJ cruciform DNA, conferring on it an open structure. The RuvB hexamer acts as an ATP-dependent pump, pulling dsDNA into and through the RuvAB complex. HJ branch migration allows RuvC to scan DNA until it finds its consensus sequence, where it cleaves and resolves the cruciform DNA.</text>
</comment>
<dbReference type="Pfam" id="PF01330">
    <property type="entry name" value="RuvA_N"/>
    <property type="match status" value="1"/>
</dbReference>
<dbReference type="CDD" id="cd14332">
    <property type="entry name" value="UBA_RuvA_C"/>
    <property type="match status" value="1"/>
</dbReference>
<dbReference type="Gene3D" id="1.10.8.10">
    <property type="entry name" value="DNA helicase RuvA subunit, C-terminal domain"/>
    <property type="match status" value="1"/>
</dbReference>
<dbReference type="HAMAP" id="MF_00031">
    <property type="entry name" value="DNA_HJ_migration_RuvA"/>
    <property type="match status" value="1"/>
</dbReference>
<feature type="domain" description="Helix-hairpin-helix DNA-binding motif class 1" evidence="7">
    <location>
        <begin position="108"/>
        <end position="127"/>
    </location>
</feature>
<dbReference type="InterPro" id="IPR013849">
    <property type="entry name" value="DNA_helicase_Holl-junc_RuvA_I"/>
</dbReference>
<evidence type="ECO:0000313" key="9">
    <source>
        <dbReference type="Proteomes" id="UP000244905"/>
    </source>
</evidence>
<keyword evidence="5 6" id="KW-0234">DNA repair</keyword>
<evidence type="ECO:0000256" key="5">
    <source>
        <dbReference type="ARBA" id="ARBA00023204"/>
    </source>
</evidence>
<comment type="caution">
    <text evidence="8">The sequence shown here is derived from an EMBL/GenBank/DDBJ whole genome shotgun (WGS) entry which is preliminary data.</text>
</comment>
<dbReference type="AlphaFoldDB" id="A0A2V1IPR1"/>
<feature type="region of interest" description="Domain III" evidence="6">
    <location>
        <begin position="148"/>
        <end position="197"/>
    </location>
</feature>
<dbReference type="Gene3D" id="1.10.150.20">
    <property type="entry name" value="5' to 3' exonuclease, C-terminal subdomain"/>
    <property type="match status" value="1"/>
</dbReference>
<dbReference type="InterPro" id="IPR003583">
    <property type="entry name" value="Hlx-hairpin-Hlx_DNA-bd_motif"/>
</dbReference>
<proteinExistence type="inferred from homology"/>
<dbReference type="GO" id="GO:0005737">
    <property type="term" value="C:cytoplasm"/>
    <property type="evidence" value="ECO:0007669"/>
    <property type="project" value="UniProtKB-SubCell"/>
</dbReference>
<dbReference type="Gene3D" id="2.40.50.140">
    <property type="entry name" value="Nucleic acid-binding proteins"/>
    <property type="match status" value="1"/>
</dbReference>
<dbReference type="GO" id="GO:0006310">
    <property type="term" value="P:DNA recombination"/>
    <property type="evidence" value="ECO:0007669"/>
    <property type="project" value="UniProtKB-UniRule"/>
</dbReference>
<keyword evidence="4 6" id="KW-0233">DNA recombination</keyword>
<gene>
    <name evidence="6" type="primary">ruvA</name>
    <name evidence="8" type="ORF">C5O23_09080</name>
</gene>
<keyword evidence="1 6" id="KW-0963">Cytoplasm</keyword>
<feature type="region of interest" description="Domain I" evidence="6">
    <location>
        <begin position="1"/>
        <end position="64"/>
    </location>
</feature>
<dbReference type="GO" id="GO:0000400">
    <property type="term" value="F:four-way junction DNA binding"/>
    <property type="evidence" value="ECO:0007669"/>
    <property type="project" value="UniProtKB-UniRule"/>
</dbReference>
<dbReference type="InterPro" id="IPR036267">
    <property type="entry name" value="RuvA_C_sf"/>
</dbReference>
<dbReference type="EMBL" id="PUEC01000019">
    <property type="protein sequence ID" value="PWB01691.1"/>
    <property type="molecule type" value="Genomic_DNA"/>
</dbReference>
<dbReference type="InterPro" id="IPR010994">
    <property type="entry name" value="RuvA_2-like"/>
</dbReference>
<dbReference type="GO" id="GO:0006281">
    <property type="term" value="P:DNA repair"/>
    <property type="evidence" value="ECO:0007669"/>
    <property type="project" value="UniProtKB-UniRule"/>
</dbReference>
<dbReference type="InterPro" id="IPR000085">
    <property type="entry name" value="RuvA"/>
</dbReference>
<evidence type="ECO:0000313" key="8">
    <source>
        <dbReference type="EMBL" id="PWB01691.1"/>
    </source>
</evidence>
<evidence type="ECO:0000259" key="7">
    <source>
        <dbReference type="SMART" id="SM00278"/>
    </source>
</evidence>
<comment type="subunit">
    <text evidence="6">Homotetramer. Forms an RuvA(8)-RuvB(12)-Holliday junction (HJ) complex. HJ DNA is sandwiched between 2 RuvA tetramers; dsDNA enters through RuvA and exits via RuvB. An RuvB hexamer assembles on each DNA strand where it exits the tetramer. Each RuvB hexamer is contacted by two RuvA subunits (via domain III) on 2 adjacent RuvB subunits; this complex drives branch migration. In the full resolvosome a probable DNA-RuvA(4)-RuvB(12)-RuvC(2) complex forms which resolves the HJ.</text>
</comment>
<dbReference type="Pfam" id="PF14520">
    <property type="entry name" value="HHH_5"/>
    <property type="match status" value="1"/>
</dbReference>
<dbReference type="InterPro" id="IPR012340">
    <property type="entry name" value="NA-bd_OB-fold"/>
</dbReference>
<comment type="similarity">
    <text evidence="6">Belongs to the RuvA family.</text>
</comment>
<sequence length="197" mass="21562">MLEYIKGPVSELTPTYTVIEAGNIGYMLNISLATFEDIQRSTGEIKLLIHEVIREDAHVLYGFFTSQEREMFRLLIGVSGVGPNTAILILSSMPVTGLESVINSGDHNTLKNVKGIGTKTAQRIIVDLRDKIKPTDDTLSLQSNSSGSFGEVYEEALAALTALGFVRQQSQKVLKRIFDADPAVKVETAIKKALSMM</sequence>
<evidence type="ECO:0000256" key="2">
    <source>
        <dbReference type="ARBA" id="ARBA00022763"/>
    </source>
</evidence>
<dbReference type="SUPFAM" id="SSF46929">
    <property type="entry name" value="DNA helicase RuvA subunit, C-terminal domain"/>
    <property type="match status" value="1"/>
</dbReference>
<keyword evidence="2 6" id="KW-0227">DNA damage</keyword>